<comment type="caution">
    <text evidence="3">The sequence shown here is derived from an EMBL/GenBank/DDBJ whole genome shotgun (WGS) entry which is preliminary data.</text>
</comment>
<keyword evidence="4" id="KW-1185">Reference proteome</keyword>
<evidence type="ECO:0000313" key="3">
    <source>
        <dbReference type="EMBL" id="OWJ68991.1"/>
    </source>
</evidence>
<dbReference type="SUPFAM" id="SSF51556">
    <property type="entry name" value="Metallo-dependent hydrolases"/>
    <property type="match status" value="1"/>
</dbReference>
<dbReference type="RefSeq" id="WP_218823235.1">
    <property type="nucleotide sequence ID" value="NZ_NHON01000001.1"/>
</dbReference>
<comment type="similarity">
    <text evidence="1">Belongs to the metallo-dependent hydrolases superfamily.</text>
</comment>
<keyword evidence="3" id="KW-0378">Hydrolase</keyword>
<evidence type="ECO:0000313" key="4">
    <source>
        <dbReference type="Proteomes" id="UP000196655"/>
    </source>
</evidence>
<dbReference type="PANTHER" id="PTHR43569">
    <property type="entry name" value="AMIDOHYDROLASE"/>
    <property type="match status" value="1"/>
</dbReference>
<dbReference type="Proteomes" id="UP000196655">
    <property type="component" value="Unassembled WGS sequence"/>
</dbReference>
<dbReference type="InterPro" id="IPR052350">
    <property type="entry name" value="Metallo-dep_Lactonases"/>
</dbReference>
<proteinExistence type="inferred from homology"/>
<protein>
    <submittedName>
        <fullName evidence="3">Amidohydrolase</fullName>
    </submittedName>
</protein>
<sequence>MATPIIIDAHQHFWDPDKGDYGWLSGPFAPIRRVFAPDDLRPALQCHSVTGTVLVQTWNDLGETRDFLRAAAATDFVAGVVGWVDLTDPKVGDTLAELKAAPEGRWLVGIRHLIHEEADPNWLLRDDVRRGLRAVADAGLVYDLVPKLPHLPAALRTVADFPDLRFVLDHIAKPDIKGGGFEPWAALMRGFAQHRDHVWCKLSGMITEADWERWSPEDLKPYVAEALRIFGVNRCMFGTDWPVCLIAGSYGQVVRALRSCLEPLTEAEQTQIFGRSAIEAYRLPSLYD</sequence>
<gene>
    <name evidence="3" type="ORF">BWR60_00100</name>
</gene>
<reference evidence="4" key="1">
    <citation type="submission" date="2017-05" db="EMBL/GenBank/DDBJ databases">
        <authorList>
            <person name="Macchi M."/>
            <person name="Festa S."/>
            <person name="Coppotelli B.M."/>
            <person name="Morelli I.S."/>
        </authorList>
    </citation>
    <scope>NUCLEOTIDE SEQUENCE [LARGE SCALE GENOMIC DNA]</scope>
    <source>
        <strain evidence="4">I</strain>
    </source>
</reference>
<dbReference type="EMBL" id="NHON01000001">
    <property type="protein sequence ID" value="OWJ68991.1"/>
    <property type="molecule type" value="Genomic_DNA"/>
</dbReference>
<accession>A0A211ZUM5</accession>
<evidence type="ECO:0000256" key="1">
    <source>
        <dbReference type="ARBA" id="ARBA00038310"/>
    </source>
</evidence>
<evidence type="ECO:0000259" key="2">
    <source>
        <dbReference type="Pfam" id="PF04909"/>
    </source>
</evidence>
<dbReference type="AlphaFoldDB" id="A0A211ZUM5"/>
<dbReference type="InterPro" id="IPR006680">
    <property type="entry name" value="Amidohydro-rel"/>
</dbReference>
<feature type="domain" description="Amidohydrolase-related" evidence="2">
    <location>
        <begin position="7"/>
        <end position="283"/>
    </location>
</feature>
<dbReference type="Gene3D" id="3.20.20.140">
    <property type="entry name" value="Metal-dependent hydrolases"/>
    <property type="match status" value="1"/>
</dbReference>
<dbReference type="PANTHER" id="PTHR43569:SF2">
    <property type="entry name" value="AMIDOHYDROLASE-RELATED DOMAIN-CONTAINING PROTEIN"/>
    <property type="match status" value="1"/>
</dbReference>
<dbReference type="Pfam" id="PF04909">
    <property type="entry name" value="Amidohydro_2"/>
    <property type="match status" value="1"/>
</dbReference>
<dbReference type="InterPro" id="IPR032466">
    <property type="entry name" value="Metal_Hydrolase"/>
</dbReference>
<organism evidence="3 4">
    <name type="scientific">Inquilinus limosus</name>
    <dbReference type="NCBI Taxonomy" id="171674"/>
    <lineage>
        <taxon>Bacteria</taxon>
        <taxon>Pseudomonadati</taxon>
        <taxon>Pseudomonadota</taxon>
        <taxon>Alphaproteobacteria</taxon>
        <taxon>Rhodospirillales</taxon>
        <taxon>Rhodospirillaceae</taxon>
        <taxon>Inquilinus</taxon>
    </lineage>
</organism>
<name>A0A211ZUM5_9PROT</name>
<dbReference type="GO" id="GO:0016787">
    <property type="term" value="F:hydrolase activity"/>
    <property type="evidence" value="ECO:0007669"/>
    <property type="project" value="UniProtKB-KW"/>
</dbReference>